<protein>
    <recommendedName>
        <fullName evidence="3">Copper chaperone CopZ</fullName>
    </recommendedName>
</protein>
<dbReference type="Proteomes" id="UP001596312">
    <property type="component" value="Unassembled WGS sequence"/>
</dbReference>
<name>A0ABD5V926_9EURY</name>
<dbReference type="SUPFAM" id="SSF55008">
    <property type="entry name" value="HMA, heavy metal-associated domain"/>
    <property type="match status" value="1"/>
</dbReference>
<accession>A0ABD5V926</accession>
<evidence type="ECO:0000313" key="1">
    <source>
        <dbReference type="EMBL" id="MFC6906654.1"/>
    </source>
</evidence>
<reference evidence="1 2" key="1">
    <citation type="journal article" date="2019" name="Int. J. Syst. Evol. Microbiol.">
        <title>The Global Catalogue of Microorganisms (GCM) 10K type strain sequencing project: providing services to taxonomists for standard genome sequencing and annotation.</title>
        <authorList>
            <consortium name="The Broad Institute Genomics Platform"/>
            <consortium name="The Broad Institute Genome Sequencing Center for Infectious Disease"/>
            <person name="Wu L."/>
            <person name="Ma J."/>
        </authorList>
    </citation>
    <scope>NUCLEOTIDE SEQUENCE [LARGE SCALE GENOMIC DNA]</scope>
    <source>
        <strain evidence="1 2">CGMCC 1.3240</strain>
    </source>
</reference>
<dbReference type="EMBL" id="JBHSXQ010000004">
    <property type="protein sequence ID" value="MFC6906654.1"/>
    <property type="molecule type" value="Genomic_DNA"/>
</dbReference>
<evidence type="ECO:0008006" key="3">
    <source>
        <dbReference type="Google" id="ProtNLM"/>
    </source>
</evidence>
<keyword evidence="2" id="KW-1185">Reference proteome</keyword>
<proteinExistence type="predicted"/>
<gene>
    <name evidence="1" type="ORF">ACFQGH_15775</name>
</gene>
<comment type="caution">
    <text evidence="1">The sequence shown here is derived from an EMBL/GenBank/DDBJ whole genome shotgun (WGS) entry which is preliminary data.</text>
</comment>
<organism evidence="1 2">
    <name type="scientific">Halalkalicoccus tibetensis</name>
    <dbReference type="NCBI Taxonomy" id="175632"/>
    <lineage>
        <taxon>Archaea</taxon>
        <taxon>Methanobacteriati</taxon>
        <taxon>Methanobacteriota</taxon>
        <taxon>Stenosarchaea group</taxon>
        <taxon>Halobacteria</taxon>
        <taxon>Halobacteriales</taxon>
        <taxon>Halococcaceae</taxon>
        <taxon>Halalkalicoccus</taxon>
    </lineage>
</organism>
<dbReference type="RefSeq" id="WP_340605225.1">
    <property type="nucleotide sequence ID" value="NZ_JBBMXV010000004.1"/>
</dbReference>
<dbReference type="Gene3D" id="3.30.70.100">
    <property type="match status" value="1"/>
</dbReference>
<dbReference type="AlphaFoldDB" id="A0ABD5V926"/>
<evidence type="ECO:0000313" key="2">
    <source>
        <dbReference type="Proteomes" id="UP001596312"/>
    </source>
</evidence>
<sequence length="66" mass="7450">MIRRRTIDIVDEESARHPEDGLTAIDGIRDVRIDRREGTLDVAVEQSMRDDELVGALRGAGYRITV</sequence>
<dbReference type="InterPro" id="IPR036163">
    <property type="entry name" value="HMA_dom_sf"/>
</dbReference>